<proteinExistence type="predicted"/>
<protein>
    <recommendedName>
        <fullName evidence="3">Outer membrane protein beta-barrel domain-containing protein</fullName>
    </recommendedName>
</protein>
<dbReference type="Gene3D" id="2.40.160.170">
    <property type="match status" value="1"/>
</dbReference>
<comment type="caution">
    <text evidence="1">The sequence shown here is derived from an EMBL/GenBank/DDBJ whole genome shotgun (WGS) entry which is preliminary data.</text>
</comment>
<reference evidence="1 2" key="1">
    <citation type="submission" date="2018-05" db="EMBL/GenBank/DDBJ databases">
        <title>Polaribacter aquimarinus sp. nov., isolated from sediment in a sediment of sea.</title>
        <authorList>
            <person name="Lu D."/>
        </authorList>
    </citation>
    <scope>NUCLEOTIDE SEQUENCE [LARGE SCALE GENOMIC DNA]</scope>
    <source>
        <strain evidence="1 2">ZY113</strain>
    </source>
</reference>
<keyword evidence="2" id="KW-1185">Reference proteome</keyword>
<name>A0A2U2J7M8_9FLAO</name>
<dbReference type="EMBL" id="QFFG01000006">
    <property type="protein sequence ID" value="PWG04327.1"/>
    <property type="molecule type" value="Genomic_DNA"/>
</dbReference>
<evidence type="ECO:0000313" key="1">
    <source>
        <dbReference type="EMBL" id="PWG04327.1"/>
    </source>
</evidence>
<dbReference type="OrthoDB" id="597504at2"/>
<gene>
    <name evidence="1" type="ORF">DIS07_13035</name>
</gene>
<dbReference type="AlphaFoldDB" id="A0A2U2J7M8"/>
<organism evidence="1 2">
    <name type="scientific">Polaribacter aquimarinus</name>
    <dbReference type="NCBI Taxonomy" id="2100726"/>
    <lineage>
        <taxon>Bacteria</taxon>
        <taxon>Pseudomonadati</taxon>
        <taxon>Bacteroidota</taxon>
        <taxon>Flavobacteriia</taxon>
        <taxon>Flavobacteriales</taxon>
        <taxon>Flavobacteriaceae</taxon>
    </lineage>
</organism>
<sequence>MKKKKYLFIICCCCVLYATAQKREKFSNKERKNAFGISGGTGFGFDYSRKLSDKFYTTISYNSFVYSIKDFEQEISGETLLVNTDLDFTNIDVKISYHPFSSAFKLVAGLGFFSSSNVNISTTFKDNIKIGDVEFNSADSGSLLIDMNWGKTSPYIGLGFGRSVPRKRLGFAIDIGTYMSSSPEITLDATGIIEDTKNQEGLLNETFESFKFIPYAAFRLSYSF</sequence>
<accession>A0A2U2J7M8</accession>
<evidence type="ECO:0000313" key="2">
    <source>
        <dbReference type="Proteomes" id="UP000245670"/>
    </source>
</evidence>
<evidence type="ECO:0008006" key="3">
    <source>
        <dbReference type="Google" id="ProtNLM"/>
    </source>
</evidence>
<dbReference type="RefSeq" id="WP_109405697.1">
    <property type="nucleotide sequence ID" value="NZ_QFFG01000006.1"/>
</dbReference>
<dbReference type="Proteomes" id="UP000245670">
    <property type="component" value="Unassembled WGS sequence"/>
</dbReference>